<sequence length="345" mass="39638">MESSEEWTFVPIKSKKSSGSNSKNKKREQQLSKAKNLQKSLQSNADEDNKNFTEVQKINLIKTTEKCIIELKESLGSSDESKDNEISFFSALLDGIIDKTFNGESHRCINEIVCYGIGNFYTARMDKYNPSLIQLACIIALRDELTERYSEKLESSSKCEKQLSASSSNSISLVYFEPFIVPIEREVLLHFNVKIIDKNEQGKRKINADNRNSKNVKDCTLFYMPHCPMRLYSNVLWANWSEELMFNRILLLGNSFKAYDDRIVASSRKLGDKTNAIFPLLPFIHEQSILLKQTSKKQNEISNDDLEKAFNDCVVISFQNDKGKPFPPQPEEYIIQETTTEEIFV</sequence>
<evidence type="ECO:0000256" key="2">
    <source>
        <dbReference type="SAM" id="MobiDB-lite"/>
    </source>
</evidence>
<dbReference type="GO" id="GO:0005737">
    <property type="term" value="C:cytoplasm"/>
    <property type="evidence" value="ECO:0007669"/>
    <property type="project" value="TreeGrafter"/>
</dbReference>
<proteinExistence type="inferred from homology"/>
<name>A0AAD3H930_9STRA</name>
<accession>A0AAD3H930</accession>
<dbReference type="GO" id="GO:0005634">
    <property type="term" value="C:nucleus"/>
    <property type="evidence" value="ECO:0007669"/>
    <property type="project" value="TreeGrafter"/>
</dbReference>
<feature type="compositionally biased region" description="Polar residues" evidence="2">
    <location>
        <begin position="31"/>
        <end position="44"/>
    </location>
</feature>
<evidence type="ECO:0000313" key="5">
    <source>
        <dbReference type="Proteomes" id="UP001054902"/>
    </source>
</evidence>
<dbReference type="EMBL" id="BLLK01000047">
    <property type="protein sequence ID" value="GFH54905.1"/>
    <property type="molecule type" value="Genomic_DNA"/>
</dbReference>
<dbReference type="InterPro" id="IPR012942">
    <property type="entry name" value="SRR1-like"/>
</dbReference>
<keyword evidence="5" id="KW-1185">Reference proteome</keyword>
<organism evidence="4 5">
    <name type="scientific">Chaetoceros tenuissimus</name>
    <dbReference type="NCBI Taxonomy" id="426638"/>
    <lineage>
        <taxon>Eukaryota</taxon>
        <taxon>Sar</taxon>
        <taxon>Stramenopiles</taxon>
        <taxon>Ochrophyta</taxon>
        <taxon>Bacillariophyta</taxon>
        <taxon>Coscinodiscophyceae</taxon>
        <taxon>Chaetocerotophycidae</taxon>
        <taxon>Chaetocerotales</taxon>
        <taxon>Chaetocerotaceae</taxon>
        <taxon>Chaetoceros</taxon>
    </lineage>
</organism>
<dbReference type="PANTHER" id="PTHR28626">
    <property type="entry name" value="SRR1-LIKE PROTEIN"/>
    <property type="match status" value="1"/>
</dbReference>
<gene>
    <name evidence="4" type="ORF">CTEN210_11381</name>
</gene>
<dbReference type="PANTHER" id="PTHR28626:SF3">
    <property type="entry name" value="SRR1-LIKE PROTEIN"/>
    <property type="match status" value="1"/>
</dbReference>
<evidence type="ECO:0000313" key="4">
    <source>
        <dbReference type="EMBL" id="GFH54905.1"/>
    </source>
</evidence>
<protein>
    <recommendedName>
        <fullName evidence="3">SRR1-like domain-containing protein</fullName>
    </recommendedName>
</protein>
<feature type="region of interest" description="Disordered" evidence="2">
    <location>
        <begin position="1"/>
        <end position="48"/>
    </location>
</feature>
<evidence type="ECO:0000256" key="1">
    <source>
        <dbReference type="ARBA" id="ARBA00009856"/>
    </source>
</evidence>
<dbReference type="Pfam" id="PF07985">
    <property type="entry name" value="SRR1"/>
    <property type="match status" value="1"/>
</dbReference>
<dbReference type="InterPro" id="IPR040044">
    <property type="entry name" value="SRR1L"/>
</dbReference>
<reference evidence="4 5" key="1">
    <citation type="journal article" date="2021" name="Sci. Rep.">
        <title>The genome of the diatom Chaetoceros tenuissimus carries an ancient integrated fragment of an extant virus.</title>
        <authorList>
            <person name="Hongo Y."/>
            <person name="Kimura K."/>
            <person name="Takaki Y."/>
            <person name="Yoshida Y."/>
            <person name="Baba S."/>
            <person name="Kobayashi G."/>
            <person name="Nagasaki K."/>
            <person name="Hano T."/>
            <person name="Tomaru Y."/>
        </authorList>
    </citation>
    <scope>NUCLEOTIDE SEQUENCE [LARGE SCALE GENOMIC DNA]</scope>
    <source>
        <strain evidence="4 5">NIES-3715</strain>
    </source>
</reference>
<comment type="similarity">
    <text evidence="1">Belongs to the SRR1 family.</text>
</comment>
<evidence type="ECO:0000259" key="3">
    <source>
        <dbReference type="Pfam" id="PF07985"/>
    </source>
</evidence>
<comment type="caution">
    <text evidence="4">The sequence shown here is derived from an EMBL/GenBank/DDBJ whole genome shotgun (WGS) entry which is preliminary data.</text>
</comment>
<dbReference type="AlphaFoldDB" id="A0AAD3H930"/>
<feature type="domain" description="SRR1-like" evidence="3">
    <location>
        <begin position="104"/>
        <end position="315"/>
    </location>
</feature>
<dbReference type="Proteomes" id="UP001054902">
    <property type="component" value="Unassembled WGS sequence"/>
</dbReference>